<evidence type="ECO:0000256" key="1">
    <source>
        <dbReference type="SAM" id="MobiDB-lite"/>
    </source>
</evidence>
<dbReference type="Gene3D" id="2.60.40.10">
    <property type="entry name" value="Immunoglobulins"/>
    <property type="match status" value="1"/>
</dbReference>
<dbReference type="GeneID" id="108701848"/>
<dbReference type="OrthoDB" id="289038at2759"/>
<dbReference type="InterPro" id="IPR038765">
    <property type="entry name" value="Papain-like_cys_pep_sf"/>
</dbReference>
<dbReference type="PANTHER" id="PTHR24006">
    <property type="entry name" value="UBIQUITIN CARBOXYL-TERMINAL HYDROLASE"/>
    <property type="match status" value="1"/>
</dbReference>
<reference evidence="5" key="1">
    <citation type="submission" date="2025-08" db="UniProtKB">
        <authorList>
            <consortium name="RefSeq"/>
        </authorList>
    </citation>
    <scope>IDENTIFICATION</scope>
    <source>
        <strain evidence="5">J_2021</strain>
        <tissue evidence="5">Erythrocytes</tissue>
    </source>
</reference>
<dbReference type="GO" id="GO:0016579">
    <property type="term" value="P:protein deubiquitination"/>
    <property type="evidence" value="ECO:0007669"/>
    <property type="project" value="InterPro"/>
</dbReference>
<dbReference type="InterPro" id="IPR028889">
    <property type="entry name" value="USP"/>
</dbReference>
<dbReference type="GO" id="GO:0004843">
    <property type="term" value="F:cysteine-type deubiquitinase activity"/>
    <property type="evidence" value="ECO:0007669"/>
    <property type="project" value="InterPro"/>
</dbReference>
<dbReference type="KEGG" id="xla:108701848"/>
<keyword evidence="4" id="KW-1185">Reference proteome</keyword>
<evidence type="ECO:0000313" key="5">
    <source>
        <dbReference type="RefSeq" id="XP_041433436.1"/>
    </source>
</evidence>
<organism evidence="4 5">
    <name type="scientific">Xenopus laevis</name>
    <name type="common">African clawed frog</name>
    <dbReference type="NCBI Taxonomy" id="8355"/>
    <lineage>
        <taxon>Eukaryota</taxon>
        <taxon>Metazoa</taxon>
        <taxon>Chordata</taxon>
        <taxon>Craniata</taxon>
        <taxon>Vertebrata</taxon>
        <taxon>Euteleostomi</taxon>
        <taxon>Amphibia</taxon>
        <taxon>Batrachia</taxon>
        <taxon>Anura</taxon>
        <taxon>Pipoidea</taxon>
        <taxon>Pipidae</taxon>
        <taxon>Xenopodinae</taxon>
        <taxon>Xenopus</taxon>
        <taxon>Xenopus</taxon>
    </lineage>
</organism>
<protein>
    <submittedName>
        <fullName evidence="5">Uncharacterized protein LOC108701848</fullName>
    </submittedName>
</protein>
<dbReference type="PROSITE" id="PS00972">
    <property type="entry name" value="USP_1"/>
    <property type="match status" value="1"/>
</dbReference>
<name>A0A8J1LWK5_XENLA</name>
<keyword evidence="2" id="KW-0812">Transmembrane</keyword>
<dbReference type="Pfam" id="PF07686">
    <property type="entry name" value="V-set"/>
    <property type="match status" value="1"/>
</dbReference>
<evidence type="ECO:0000313" key="4">
    <source>
        <dbReference type="Proteomes" id="UP000186698"/>
    </source>
</evidence>
<feature type="region of interest" description="Disordered" evidence="1">
    <location>
        <begin position="132"/>
        <end position="156"/>
    </location>
</feature>
<dbReference type="PROSITE" id="PS50235">
    <property type="entry name" value="USP_3"/>
    <property type="match status" value="1"/>
</dbReference>
<evidence type="ECO:0000259" key="3">
    <source>
        <dbReference type="PROSITE" id="PS50235"/>
    </source>
</evidence>
<feature type="region of interest" description="Disordered" evidence="1">
    <location>
        <begin position="218"/>
        <end position="305"/>
    </location>
</feature>
<dbReference type="PANTHER" id="PTHR24006:SF915">
    <property type="entry name" value="UBIQUITIN CARBOXYL-TERMINAL HYDROLASE-RELATED"/>
    <property type="match status" value="1"/>
</dbReference>
<dbReference type="RefSeq" id="XP_041433436.1">
    <property type="nucleotide sequence ID" value="XM_041577502.1"/>
</dbReference>
<dbReference type="SUPFAM" id="SSF48726">
    <property type="entry name" value="Immunoglobulin"/>
    <property type="match status" value="1"/>
</dbReference>
<dbReference type="GO" id="GO:0000082">
    <property type="term" value="P:G1/S transition of mitotic cell cycle"/>
    <property type="evidence" value="ECO:0007669"/>
    <property type="project" value="TreeGrafter"/>
</dbReference>
<dbReference type="InterPro" id="IPR001394">
    <property type="entry name" value="Peptidase_C19_UCH"/>
</dbReference>
<sequence>MCKRSTASSGKIKSVTLSDEKIQLKANTRSIISCYFTPRSSIRNDKVSLEWEKEKGGEYIPLIQFVDNKVKKVSLQDNRFQVFKNLVHRGNCSLIISSTKLIDSGNYQLRLTVGGKLFKPLPRIKVQVEKTKELKQGRLHAPHSGNKNWKKPISDNRKLSTALNHVTSDEKDGEKQPSSNHAKLTPELIAGVTSICSVAVLTFVIACVVYCYRTRSKQKAPAQDEERLTSPEKEMDPKDPKPQCRSKKARKKDKADQENPKPQGLTSPEKEMDPKDLKPQCRSKKARKKDKADQENTKPQGFPNLGNTCYMNATLQSLLSVQPFVSDLLQQKIPYKTFQEFVFIRNLYNLIRRKDRYSLKKRRKLLLKLKDSVSISAERFADNEQHDAHDFLTECFSLMKEDIAQLSNEMKNPISCPVKSNFEFDLEYIYICNKCGETRISVNQNNCLFVDILQEDSNSDSASETLQDAVDYYFLDETVEFSCEKCGGNESTLKQKFRSLPRQVFYLSTPNNK</sequence>
<dbReference type="GO" id="GO:0005634">
    <property type="term" value="C:nucleus"/>
    <property type="evidence" value="ECO:0007669"/>
    <property type="project" value="TreeGrafter"/>
</dbReference>
<dbReference type="AlphaFoldDB" id="A0A8J1LWK5"/>
<feature type="compositionally biased region" description="Basic and acidic residues" evidence="1">
    <location>
        <begin position="268"/>
        <end position="279"/>
    </location>
</feature>
<dbReference type="Pfam" id="PF00443">
    <property type="entry name" value="UCH"/>
    <property type="match status" value="1"/>
</dbReference>
<dbReference type="Gene3D" id="3.90.70.10">
    <property type="entry name" value="Cysteine proteinases"/>
    <property type="match status" value="1"/>
</dbReference>
<proteinExistence type="predicted"/>
<dbReference type="InterPro" id="IPR018200">
    <property type="entry name" value="USP_CS"/>
</dbReference>
<gene>
    <name evidence="5" type="primary">LOC108701848</name>
</gene>
<keyword evidence="2" id="KW-0472">Membrane</keyword>
<feature type="domain" description="USP" evidence="3">
    <location>
        <begin position="300"/>
        <end position="513"/>
    </location>
</feature>
<feature type="compositionally biased region" description="Basic and acidic residues" evidence="1">
    <location>
        <begin position="222"/>
        <end position="242"/>
    </location>
</feature>
<dbReference type="Proteomes" id="UP000186698">
    <property type="component" value="Chromosome 9_10L"/>
</dbReference>
<feature type="transmembrane region" description="Helical" evidence="2">
    <location>
        <begin position="188"/>
        <end position="212"/>
    </location>
</feature>
<keyword evidence="2" id="KW-1133">Transmembrane helix</keyword>
<dbReference type="InterPro" id="IPR013783">
    <property type="entry name" value="Ig-like_fold"/>
</dbReference>
<accession>A0A8J1LWK5</accession>
<dbReference type="InterPro" id="IPR036179">
    <property type="entry name" value="Ig-like_dom_sf"/>
</dbReference>
<dbReference type="InterPro" id="IPR050164">
    <property type="entry name" value="Peptidase_C19"/>
</dbReference>
<dbReference type="CDD" id="cd02257">
    <property type="entry name" value="Peptidase_C19"/>
    <property type="match status" value="1"/>
</dbReference>
<evidence type="ECO:0000256" key="2">
    <source>
        <dbReference type="SAM" id="Phobius"/>
    </source>
</evidence>
<dbReference type="GO" id="GO:0005829">
    <property type="term" value="C:cytosol"/>
    <property type="evidence" value="ECO:0007669"/>
    <property type="project" value="TreeGrafter"/>
</dbReference>
<dbReference type="SUPFAM" id="SSF54001">
    <property type="entry name" value="Cysteine proteinases"/>
    <property type="match status" value="1"/>
</dbReference>
<dbReference type="InterPro" id="IPR013106">
    <property type="entry name" value="Ig_V-set"/>
</dbReference>